<accession>A0A367G9A5</accession>
<feature type="transmembrane region" description="Helical" evidence="5">
    <location>
        <begin position="69"/>
        <end position="89"/>
    </location>
</feature>
<feature type="transmembrane region" description="Helical" evidence="5">
    <location>
        <begin position="237"/>
        <end position="260"/>
    </location>
</feature>
<feature type="transmembrane region" description="Helical" evidence="5">
    <location>
        <begin position="168"/>
        <end position="184"/>
    </location>
</feature>
<evidence type="ECO:0000313" key="8">
    <source>
        <dbReference type="Proteomes" id="UP000252378"/>
    </source>
</evidence>
<evidence type="ECO:0000256" key="1">
    <source>
        <dbReference type="ARBA" id="ARBA00004141"/>
    </source>
</evidence>
<dbReference type="Pfam" id="PF04932">
    <property type="entry name" value="Wzy_C"/>
    <property type="match status" value="1"/>
</dbReference>
<dbReference type="RefSeq" id="WP_113992090.1">
    <property type="nucleotide sequence ID" value="NZ_PXUP01000004.1"/>
</dbReference>
<dbReference type="InterPro" id="IPR007016">
    <property type="entry name" value="O-antigen_ligase-rel_domated"/>
</dbReference>
<evidence type="ECO:0000256" key="3">
    <source>
        <dbReference type="ARBA" id="ARBA00022989"/>
    </source>
</evidence>
<comment type="subcellular location">
    <subcellularLocation>
        <location evidence="1">Membrane</location>
        <topology evidence="1">Multi-pass membrane protein</topology>
    </subcellularLocation>
</comment>
<gene>
    <name evidence="7" type="ORF">C7J97_03955</name>
</gene>
<dbReference type="EMBL" id="PXUP01000004">
    <property type="protein sequence ID" value="RCH47274.1"/>
    <property type="molecule type" value="Genomic_DNA"/>
</dbReference>
<name>A0A367G9A5_9FIRM</name>
<feature type="transmembrane region" description="Helical" evidence="5">
    <location>
        <begin position="45"/>
        <end position="62"/>
    </location>
</feature>
<feature type="transmembrane region" description="Helical" evidence="5">
    <location>
        <begin position="324"/>
        <end position="344"/>
    </location>
</feature>
<feature type="transmembrane region" description="Helical" evidence="5">
    <location>
        <begin position="21"/>
        <end position="39"/>
    </location>
</feature>
<keyword evidence="3 5" id="KW-1133">Transmembrane helix</keyword>
<evidence type="ECO:0000313" key="7">
    <source>
        <dbReference type="EMBL" id="RCH47274.1"/>
    </source>
</evidence>
<sequence>MTVSDIKGGEKMKGKIRLTTLCYILGIFWIYKFECLLYVDRLFAVFYLGLSLLQLFIAIYLLQGNEYKIGGYDKLIIAFCVLMTAINIINKTSYTHCLKEVIRILLMWSTVKIGVTSDGGKFFKWAYKISLACTVLNTISAIIFPNSMYVDAMGAASVFLLGGDNATIRLYILSIMFGVLYNFYHRKKYKIPVFAIFNLILFAFLRDIATAKLMAVIIVAFLLILEVKDIKFLTPTFSIIFNAFIFFTVVIMQSISNFYVNIFEALGRNATLTYRTTLWSISFKWILERPWFGYGYLDDDSFNFMVKERTTTGLFNTGNPHNTYLTLLLAGGIVLLAFFIFILIRTSRMSRECPILITNVLSGFLTTLMLHAQVEGRDQAFILLICCVIYYVSKIKDELPIINKKRLKLFE</sequence>
<evidence type="ECO:0000256" key="4">
    <source>
        <dbReference type="ARBA" id="ARBA00023136"/>
    </source>
</evidence>
<proteinExistence type="predicted"/>
<feature type="transmembrane region" description="Helical" evidence="5">
    <location>
        <begin position="129"/>
        <end position="148"/>
    </location>
</feature>
<feature type="transmembrane region" description="Helical" evidence="5">
    <location>
        <begin position="196"/>
        <end position="225"/>
    </location>
</feature>
<evidence type="ECO:0000256" key="5">
    <source>
        <dbReference type="SAM" id="Phobius"/>
    </source>
</evidence>
<keyword evidence="2 5" id="KW-0812">Transmembrane</keyword>
<organism evidence="7 8">
    <name type="scientific">Faecalibacterium prausnitzii</name>
    <dbReference type="NCBI Taxonomy" id="853"/>
    <lineage>
        <taxon>Bacteria</taxon>
        <taxon>Bacillati</taxon>
        <taxon>Bacillota</taxon>
        <taxon>Clostridia</taxon>
        <taxon>Eubacteriales</taxon>
        <taxon>Oscillospiraceae</taxon>
        <taxon>Faecalibacterium</taxon>
    </lineage>
</organism>
<reference evidence="7 8" key="1">
    <citation type="submission" date="2018-03" db="EMBL/GenBank/DDBJ databases">
        <title>Complete genome sequencing of Faecalibacterium prausnitzii strains isolated from the human gut.</title>
        <authorList>
            <person name="Fitzgerald B.C."/>
            <person name="Shkoporov A.N."/>
            <person name="Ross P.R."/>
            <person name="Hill C."/>
        </authorList>
    </citation>
    <scope>NUCLEOTIDE SEQUENCE [LARGE SCALE GENOMIC DNA]</scope>
    <source>
        <strain evidence="7 8">ATCC 27768</strain>
    </source>
</reference>
<evidence type="ECO:0000259" key="6">
    <source>
        <dbReference type="Pfam" id="PF04932"/>
    </source>
</evidence>
<keyword evidence="4 5" id="KW-0472">Membrane</keyword>
<feature type="domain" description="O-antigen ligase-related" evidence="6">
    <location>
        <begin position="199"/>
        <end position="340"/>
    </location>
</feature>
<protein>
    <recommendedName>
        <fullName evidence="6">O-antigen ligase-related domain-containing protein</fullName>
    </recommendedName>
</protein>
<dbReference type="GO" id="GO:0016020">
    <property type="term" value="C:membrane"/>
    <property type="evidence" value="ECO:0007669"/>
    <property type="project" value="UniProtKB-SubCell"/>
</dbReference>
<dbReference type="Proteomes" id="UP000252378">
    <property type="component" value="Unassembled WGS sequence"/>
</dbReference>
<comment type="caution">
    <text evidence="7">The sequence shown here is derived from an EMBL/GenBank/DDBJ whole genome shotgun (WGS) entry which is preliminary data.</text>
</comment>
<dbReference type="AlphaFoldDB" id="A0A367G9A5"/>
<evidence type="ECO:0000256" key="2">
    <source>
        <dbReference type="ARBA" id="ARBA00022692"/>
    </source>
</evidence>